<dbReference type="OrthoDB" id="3265977at2"/>
<keyword evidence="2" id="KW-0472">Membrane</keyword>
<evidence type="ECO:0000256" key="1">
    <source>
        <dbReference type="SAM" id="MobiDB-lite"/>
    </source>
</evidence>
<evidence type="ECO:0000313" key="4">
    <source>
        <dbReference type="Proteomes" id="UP000007962"/>
    </source>
</evidence>
<keyword evidence="2" id="KW-1133">Transmembrane helix</keyword>
<feature type="region of interest" description="Disordered" evidence="1">
    <location>
        <begin position="235"/>
        <end position="334"/>
    </location>
</feature>
<dbReference type="eggNOG" id="ENOG5032RMN">
    <property type="taxonomic scope" value="Bacteria"/>
</dbReference>
<reference evidence="3 4" key="1">
    <citation type="journal article" date="2009" name="Stand. Genomic Sci.">
        <title>Complete genome sequence of Beutenbergia cavernae type strain (HKI 0122).</title>
        <authorList>
            <person name="Land M."/>
            <person name="Pukall R."/>
            <person name="Abt B."/>
            <person name="Goker M."/>
            <person name="Rohde M."/>
            <person name="Glavina Del Rio T."/>
            <person name="Tice H."/>
            <person name="Copeland A."/>
            <person name="Cheng J.F."/>
            <person name="Lucas S."/>
            <person name="Chen F."/>
            <person name="Nolan M."/>
            <person name="Bruce D."/>
            <person name="Goodwin L."/>
            <person name="Pitluck S."/>
            <person name="Ivanova N."/>
            <person name="Mavromatis K."/>
            <person name="Ovchinnikova G."/>
            <person name="Pati A."/>
            <person name="Chen A."/>
            <person name="Palaniappan K."/>
            <person name="Hauser L."/>
            <person name="Chang Y.J."/>
            <person name="Jefferies C.C."/>
            <person name="Saunders E."/>
            <person name="Brettin T."/>
            <person name="Detter J.C."/>
            <person name="Han C."/>
            <person name="Chain P."/>
            <person name="Bristow J."/>
            <person name="Eisen J.A."/>
            <person name="Markowitz V."/>
            <person name="Hugenholtz P."/>
            <person name="Kyrpides N.C."/>
            <person name="Klenk H.P."/>
            <person name="Lapidus A."/>
        </authorList>
    </citation>
    <scope>NUCLEOTIDE SEQUENCE [LARGE SCALE GENOMIC DNA]</scope>
    <source>
        <strain evidence="4">ATCC BAA-8 / DSM 12333 / NBRC 16432</strain>
    </source>
</reference>
<feature type="transmembrane region" description="Helical" evidence="2">
    <location>
        <begin position="148"/>
        <end position="166"/>
    </location>
</feature>
<dbReference type="Proteomes" id="UP000007962">
    <property type="component" value="Chromosome"/>
</dbReference>
<dbReference type="HOGENOM" id="CLU_705332_0_0_11"/>
<accession>C5BZJ6</accession>
<keyword evidence="2" id="KW-0812">Transmembrane</keyword>
<dbReference type="KEGG" id="bcv:Bcav_0907"/>
<feature type="region of interest" description="Disordered" evidence="1">
    <location>
        <begin position="177"/>
        <end position="204"/>
    </location>
</feature>
<evidence type="ECO:0000256" key="2">
    <source>
        <dbReference type="SAM" id="Phobius"/>
    </source>
</evidence>
<sequence length="346" mass="35938">MSPAGYVLLAVFLLCFVYLVPALVRRRQVALDSRVDDRFSTDLRLVATAGQGARPATRHPRAAPSAPALHTRRAIAAGSTRGESVVNRPAGMTERLVAVEARRVAATRAAAAAARAERAAAARRRLVLTLALIVTGAVAWSAVAIADFSYLLALVPTVILAVVLVLGRRAAAASSRADARDAARELSMSRNRDRRTAPANSAAQLRARLGDGGAVAEKESAAAREAVPGLGMRWDAVGADTSDGGPVDRPAGRQRPESRIEDDGAGWTPVPVPVPTYTLKPTAPRRQPEPWAAPAAATGADAAEARAAETPDPLAAETRAGEPEPVSPGAGIDLSAVLARRRAAGQ</sequence>
<feature type="transmembrane region" description="Helical" evidence="2">
    <location>
        <begin position="6"/>
        <end position="24"/>
    </location>
</feature>
<name>C5BZJ6_BEUC1</name>
<keyword evidence="4" id="KW-1185">Reference proteome</keyword>
<feature type="compositionally biased region" description="Low complexity" evidence="1">
    <location>
        <begin position="289"/>
        <end position="302"/>
    </location>
</feature>
<organism evidence="3 4">
    <name type="scientific">Beutenbergia cavernae (strain ATCC BAA-8 / DSM 12333 / CCUG 43141 / JCM 11478 / NBRC 16432 / NCIMB 13614 / HKI 0122)</name>
    <dbReference type="NCBI Taxonomy" id="471853"/>
    <lineage>
        <taxon>Bacteria</taxon>
        <taxon>Bacillati</taxon>
        <taxon>Actinomycetota</taxon>
        <taxon>Actinomycetes</taxon>
        <taxon>Micrococcales</taxon>
        <taxon>Beutenbergiaceae</taxon>
        <taxon>Beutenbergia</taxon>
    </lineage>
</organism>
<dbReference type="STRING" id="471853.Bcav_0907"/>
<dbReference type="AlphaFoldDB" id="C5BZJ6"/>
<evidence type="ECO:0000313" key="3">
    <source>
        <dbReference type="EMBL" id="ACQ79168.1"/>
    </source>
</evidence>
<protein>
    <submittedName>
        <fullName evidence="3">Uncharacterized protein</fullName>
    </submittedName>
</protein>
<feature type="region of interest" description="Disordered" evidence="1">
    <location>
        <begin position="50"/>
        <end position="69"/>
    </location>
</feature>
<dbReference type="RefSeq" id="WP_012725948.1">
    <property type="nucleotide sequence ID" value="NC_012669.1"/>
</dbReference>
<gene>
    <name evidence="3" type="ordered locus">Bcav_0907</name>
</gene>
<feature type="compositionally biased region" description="Basic and acidic residues" evidence="1">
    <location>
        <begin position="250"/>
        <end position="262"/>
    </location>
</feature>
<proteinExistence type="predicted"/>
<dbReference type="EMBL" id="CP001618">
    <property type="protein sequence ID" value="ACQ79168.1"/>
    <property type="molecule type" value="Genomic_DNA"/>
</dbReference>
<feature type="transmembrane region" description="Helical" evidence="2">
    <location>
        <begin position="125"/>
        <end position="142"/>
    </location>
</feature>